<reference evidence="3 4" key="1">
    <citation type="submission" date="2023-03" db="EMBL/GenBank/DDBJ databases">
        <title>Genome insight into feeding habits of ladybird beetles.</title>
        <authorList>
            <person name="Li H.-S."/>
            <person name="Huang Y.-H."/>
            <person name="Pang H."/>
        </authorList>
    </citation>
    <scope>NUCLEOTIDE SEQUENCE [LARGE SCALE GENOMIC DNA]</scope>
    <source>
        <strain evidence="3">SYSU_2023b</strain>
        <tissue evidence="3">Whole body</tissue>
    </source>
</reference>
<feature type="signal peptide" evidence="2">
    <location>
        <begin position="1"/>
        <end position="22"/>
    </location>
</feature>
<evidence type="ECO:0008006" key="5">
    <source>
        <dbReference type="Google" id="ProtNLM"/>
    </source>
</evidence>
<comment type="caution">
    <text evidence="3">The sequence shown here is derived from an EMBL/GenBank/DDBJ whole genome shotgun (WGS) entry which is preliminary data.</text>
</comment>
<feature type="region of interest" description="Disordered" evidence="1">
    <location>
        <begin position="79"/>
        <end position="105"/>
    </location>
</feature>
<gene>
    <name evidence="3" type="ORF">WA026_002036</name>
</gene>
<sequence length="432" mass="50814">MTILNQLLRCLCLCIVIKKGTWSPHSPKTISARAHARKRYKNPIINIPKKSPLSKPDWLKQWTISKGWMHNRSHLLNLKSNSTNDNSMEDKQEDNDNLEKSSETNSSISIENIEDLISITSIVDAENRYRDQSDLDRIEVLSTSSSSISFKTLNGDKNLAKLQEQKVSKIFMQSSKNYRLKFSENFSFAPEYQPSVYHDNVLTSKNTNFFNKIWKHLKPRKKYGKFVIDSHNDNSDNPNKFLKDNDTLIVQRTFHKSHGKFLNEENKTFKFGKNLQDEIIYECSEESNSLSIHQNPIYSSEIRKYYDFRTNNLDKPGNFSEKINNMKISKNAYLRFSRMNSLRFRMKTEKCIIQHIKVRFMLSLRSSNVKMNRFDTKMGYGRLRAKNYKKKRRKVSRLNAVCDTDNRRIAKIHEEQRRIGNGRTSLKIQNLR</sequence>
<keyword evidence="2" id="KW-0732">Signal</keyword>
<keyword evidence="4" id="KW-1185">Reference proteome</keyword>
<dbReference type="Proteomes" id="UP001431783">
    <property type="component" value="Unassembled WGS sequence"/>
</dbReference>
<dbReference type="AlphaFoldDB" id="A0AAW1USL8"/>
<organism evidence="3 4">
    <name type="scientific">Henosepilachna vigintioctopunctata</name>
    <dbReference type="NCBI Taxonomy" id="420089"/>
    <lineage>
        <taxon>Eukaryota</taxon>
        <taxon>Metazoa</taxon>
        <taxon>Ecdysozoa</taxon>
        <taxon>Arthropoda</taxon>
        <taxon>Hexapoda</taxon>
        <taxon>Insecta</taxon>
        <taxon>Pterygota</taxon>
        <taxon>Neoptera</taxon>
        <taxon>Endopterygota</taxon>
        <taxon>Coleoptera</taxon>
        <taxon>Polyphaga</taxon>
        <taxon>Cucujiformia</taxon>
        <taxon>Coccinelloidea</taxon>
        <taxon>Coccinellidae</taxon>
        <taxon>Epilachninae</taxon>
        <taxon>Epilachnini</taxon>
        <taxon>Henosepilachna</taxon>
    </lineage>
</organism>
<proteinExistence type="predicted"/>
<feature type="chain" id="PRO_5043901138" description="Ribosomal protein S3" evidence="2">
    <location>
        <begin position="23"/>
        <end position="432"/>
    </location>
</feature>
<evidence type="ECO:0000256" key="1">
    <source>
        <dbReference type="SAM" id="MobiDB-lite"/>
    </source>
</evidence>
<dbReference type="EMBL" id="JARQZJ010000091">
    <property type="protein sequence ID" value="KAK9883839.1"/>
    <property type="molecule type" value="Genomic_DNA"/>
</dbReference>
<evidence type="ECO:0000313" key="4">
    <source>
        <dbReference type="Proteomes" id="UP001431783"/>
    </source>
</evidence>
<name>A0AAW1USL8_9CUCU</name>
<evidence type="ECO:0000256" key="2">
    <source>
        <dbReference type="SAM" id="SignalP"/>
    </source>
</evidence>
<protein>
    <recommendedName>
        <fullName evidence="5">Ribosomal protein S3</fullName>
    </recommendedName>
</protein>
<evidence type="ECO:0000313" key="3">
    <source>
        <dbReference type="EMBL" id="KAK9883839.1"/>
    </source>
</evidence>
<accession>A0AAW1USL8</accession>